<evidence type="ECO:0000313" key="1">
    <source>
        <dbReference type="EMBL" id="QEE21888.1"/>
    </source>
</evidence>
<dbReference type="RefSeq" id="WP_147657306.1">
    <property type="nucleotide sequence ID" value="NZ_BMFM01000002.1"/>
</dbReference>
<dbReference type="OrthoDB" id="7876889at2"/>
<name>A0A5B9DTU9_9HYPH</name>
<reference evidence="1 2" key="1">
    <citation type="journal article" date="2015" name="Int. J. Syst. Evol. Microbiol.">
        <title>Youhaiella tibetensis gen. nov., sp. nov., isolated from subsurface sediment.</title>
        <authorList>
            <person name="Wang Y.X."/>
            <person name="Huang F.Q."/>
            <person name="Nogi Y."/>
            <person name="Pang S.J."/>
            <person name="Wang P.K."/>
            <person name="Lv J."/>
        </authorList>
    </citation>
    <scope>NUCLEOTIDE SEQUENCE [LARGE SCALE GENOMIC DNA]</scope>
    <source>
        <strain evidence="2">fig4</strain>
    </source>
</reference>
<organism evidence="1 2">
    <name type="scientific">Paradevosia tibetensis</name>
    <dbReference type="NCBI Taxonomy" id="1447062"/>
    <lineage>
        <taxon>Bacteria</taxon>
        <taxon>Pseudomonadati</taxon>
        <taxon>Pseudomonadota</taxon>
        <taxon>Alphaproteobacteria</taxon>
        <taxon>Hyphomicrobiales</taxon>
        <taxon>Devosiaceae</taxon>
        <taxon>Paradevosia</taxon>
    </lineage>
</organism>
<dbReference type="AlphaFoldDB" id="A0A5B9DTU9"/>
<proteinExistence type="predicted"/>
<dbReference type="InterPro" id="IPR027275">
    <property type="entry name" value="PRC-brl_dom"/>
</dbReference>
<dbReference type="Pfam" id="PF05239">
    <property type="entry name" value="PRC"/>
    <property type="match status" value="2"/>
</dbReference>
<dbReference type="Proteomes" id="UP000321062">
    <property type="component" value="Chromosome"/>
</dbReference>
<dbReference type="InterPro" id="IPR011033">
    <property type="entry name" value="PRC_barrel-like_sf"/>
</dbReference>
<gene>
    <name evidence="1" type="ORF">FNA67_17620</name>
</gene>
<dbReference type="PANTHER" id="PTHR36505">
    <property type="entry name" value="BLR1072 PROTEIN"/>
    <property type="match status" value="1"/>
</dbReference>
<dbReference type="SUPFAM" id="SSF50346">
    <property type="entry name" value="PRC-barrel domain"/>
    <property type="match status" value="2"/>
</dbReference>
<sequence>MFPNLLPKTLPVLVLLAAASPAFAQDATKPSALDAPVAPNAGMTETQLHRPTVLSEGYHPLSSDNLASLVIGMSVFSGPSDTADLIGSIDDLVVAADGHIAAVVLGVGGYLGIGEKSVTVDYSQLQWSKAPDGTDRIVLNVTKDALAAAPDFTWNQDLSNARADLAEQQAEAENFAPNPNDASNISPDATTDMPEPGHVDSAALQPIDAAALTAEDLKGIAVYGPDDELIGTIGDFVLSPDGKVDAVVVDVGGFLGLGKKPVAVGFENLSFSVDANDNRYLFLSASKQELEDQPAFDKSTYAADRAAQRLVVHP</sequence>
<dbReference type="EMBL" id="CP041690">
    <property type="protein sequence ID" value="QEE21888.1"/>
    <property type="molecule type" value="Genomic_DNA"/>
</dbReference>
<dbReference type="PANTHER" id="PTHR36505:SF1">
    <property type="entry name" value="BLR1072 PROTEIN"/>
    <property type="match status" value="1"/>
</dbReference>
<evidence type="ECO:0000313" key="2">
    <source>
        <dbReference type="Proteomes" id="UP000321062"/>
    </source>
</evidence>
<dbReference type="Gene3D" id="2.30.30.240">
    <property type="entry name" value="PRC-barrel domain"/>
    <property type="match status" value="2"/>
</dbReference>
<accession>A0A5B9DTU9</accession>
<keyword evidence="2" id="KW-1185">Reference proteome</keyword>
<protein>
    <submittedName>
        <fullName evidence="1">PRC-barrel domain containing protein</fullName>
    </submittedName>
</protein>
<dbReference type="KEGG" id="yti:FNA67_17620"/>